<dbReference type="STRING" id="4155.A0A022Q599"/>
<name>A0A022Q599_ERYGU</name>
<proteinExistence type="predicted"/>
<evidence type="ECO:0000313" key="2">
    <source>
        <dbReference type="EMBL" id="EYU23842.1"/>
    </source>
</evidence>
<dbReference type="SUPFAM" id="SSF52833">
    <property type="entry name" value="Thioredoxin-like"/>
    <property type="match status" value="1"/>
</dbReference>
<evidence type="ECO:0000259" key="1">
    <source>
        <dbReference type="Pfam" id="PF00085"/>
    </source>
</evidence>
<dbReference type="InterPro" id="IPR013766">
    <property type="entry name" value="Thioredoxin_domain"/>
</dbReference>
<dbReference type="Proteomes" id="UP000030748">
    <property type="component" value="Unassembled WGS sequence"/>
</dbReference>
<dbReference type="InterPro" id="IPR050620">
    <property type="entry name" value="Thioredoxin_H-type-like"/>
</dbReference>
<evidence type="ECO:0000313" key="3">
    <source>
        <dbReference type="Proteomes" id="UP000030748"/>
    </source>
</evidence>
<keyword evidence="3" id="KW-1185">Reference proteome</keyword>
<reference evidence="2 3" key="1">
    <citation type="journal article" date="2013" name="Proc. Natl. Acad. Sci. U.S.A.">
        <title>Fine-scale variation in meiotic recombination in Mimulus inferred from population shotgun sequencing.</title>
        <authorList>
            <person name="Hellsten U."/>
            <person name="Wright K.M."/>
            <person name="Jenkins J."/>
            <person name="Shu S."/>
            <person name="Yuan Y."/>
            <person name="Wessler S.R."/>
            <person name="Schmutz J."/>
            <person name="Willis J.H."/>
            <person name="Rokhsar D.S."/>
        </authorList>
    </citation>
    <scope>NUCLEOTIDE SEQUENCE [LARGE SCALE GENOMIC DNA]</scope>
    <source>
        <strain evidence="3">cv. DUN x IM62</strain>
    </source>
</reference>
<gene>
    <name evidence="2" type="ORF">MIMGU_mgv1a023823mg</name>
</gene>
<dbReference type="EMBL" id="KI632147">
    <property type="protein sequence ID" value="EYU23842.1"/>
    <property type="molecule type" value="Genomic_DNA"/>
</dbReference>
<feature type="domain" description="Thioredoxin" evidence="1">
    <location>
        <begin position="37"/>
        <end position="108"/>
    </location>
</feature>
<dbReference type="AlphaFoldDB" id="A0A022Q599"/>
<sequence length="128" mass="14482">MGFVHRVPSCTRPFYGPSATAGDGRVIEINSIGKWREYFKKGVKSNKLVVVEFMKPWCKVCLSIAPELAKIAKKRNDTLAREYFVEDVPTFFFLKQGKVVGRYVGNLIDDVETRINQDGDGTGRGCWM</sequence>
<dbReference type="Gene3D" id="3.40.30.10">
    <property type="entry name" value="Glutaredoxin"/>
    <property type="match status" value="1"/>
</dbReference>
<dbReference type="PANTHER" id="PTHR10438:SF444">
    <property type="entry name" value="THIOREDOXIN H-TYPE 1"/>
    <property type="match status" value="1"/>
</dbReference>
<dbReference type="PANTHER" id="PTHR10438">
    <property type="entry name" value="THIOREDOXIN"/>
    <property type="match status" value="1"/>
</dbReference>
<dbReference type="Pfam" id="PF00085">
    <property type="entry name" value="Thioredoxin"/>
    <property type="match status" value="1"/>
</dbReference>
<protein>
    <recommendedName>
        <fullName evidence="1">Thioredoxin domain-containing protein</fullName>
    </recommendedName>
</protein>
<accession>A0A022Q599</accession>
<dbReference type="InterPro" id="IPR036249">
    <property type="entry name" value="Thioredoxin-like_sf"/>
</dbReference>
<organism evidence="2 3">
    <name type="scientific">Erythranthe guttata</name>
    <name type="common">Yellow monkey flower</name>
    <name type="synonym">Mimulus guttatus</name>
    <dbReference type="NCBI Taxonomy" id="4155"/>
    <lineage>
        <taxon>Eukaryota</taxon>
        <taxon>Viridiplantae</taxon>
        <taxon>Streptophyta</taxon>
        <taxon>Embryophyta</taxon>
        <taxon>Tracheophyta</taxon>
        <taxon>Spermatophyta</taxon>
        <taxon>Magnoliopsida</taxon>
        <taxon>eudicotyledons</taxon>
        <taxon>Gunneridae</taxon>
        <taxon>Pentapetalae</taxon>
        <taxon>asterids</taxon>
        <taxon>lamiids</taxon>
        <taxon>Lamiales</taxon>
        <taxon>Phrymaceae</taxon>
        <taxon>Erythranthe</taxon>
    </lineage>
</organism>
<dbReference type="CDD" id="cd02947">
    <property type="entry name" value="TRX_family"/>
    <property type="match status" value="1"/>
</dbReference>